<gene>
    <name evidence="2" type="ORF">MNBD_ALPHA07-1732</name>
</gene>
<dbReference type="CDD" id="cd00093">
    <property type="entry name" value="HTH_XRE"/>
    <property type="match status" value="1"/>
</dbReference>
<dbReference type="Gene3D" id="1.10.260.40">
    <property type="entry name" value="lambda repressor-like DNA-binding domains"/>
    <property type="match status" value="1"/>
</dbReference>
<evidence type="ECO:0000259" key="1">
    <source>
        <dbReference type="PROSITE" id="PS50943"/>
    </source>
</evidence>
<proteinExistence type="predicted"/>
<dbReference type="PROSITE" id="PS50943">
    <property type="entry name" value="HTH_CROC1"/>
    <property type="match status" value="1"/>
</dbReference>
<dbReference type="InterPro" id="IPR010982">
    <property type="entry name" value="Lambda_DNA-bd_dom_sf"/>
</dbReference>
<dbReference type="SUPFAM" id="SSF47413">
    <property type="entry name" value="lambda repressor-like DNA-binding domains"/>
    <property type="match status" value="1"/>
</dbReference>
<reference evidence="2" key="1">
    <citation type="submission" date="2018-06" db="EMBL/GenBank/DDBJ databases">
        <authorList>
            <person name="Zhirakovskaya E."/>
        </authorList>
    </citation>
    <scope>NUCLEOTIDE SEQUENCE</scope>
</reference>
<name>A0A3B0SJF3_9ZZZZ</name>
<dbReference type="AlphaFoldDB" id="A0A3B0SJF3"/>
<feature type="domain" description="HTH cro/C1-type" evidence="1">
    <location>
        <begin position="3"/>
        <end position="51"/>
    </location>
</feature>
<accession>A0A3B0SJF3</accession>
<dbReference type="InterPro" id="IPR001387">
    <property type="entry name" value="Cro/C1-type_HTH"/>
</dbReference>
<organism evidence="2">
    <name type="scientific">hydrothermal vent metagenome</name>
    <dbReference type="NCBI Taxonomy" id="652676"/>
    <lineage>
        <taxon>unclassified sequences</taxon>
        <taxon>metagenomes</taxon>
        <taxon>ecological metagenomes</taxon>
    </lineage>
</organism>
<dbReference type="GO" id="GO:0003677">
    <property type="term" value="F:DNA binding"/>
    <property type="evidence" value="ECO:0007669"/>
    <property type="project" value="InterPro"/>
</dbReference>
<evidence type="ECO:0000313" key="2">
    <source>
        <dbReference type="EMBL" id="VAW04333.1"/>
    </source>
</evidence>
<protein>
    <recommendedName>
        <fullName evidence="1">HTH cro/C1-type domain-containing protein</fullName>
    </recommendedName>
</protein>
<sequence>MREAGITSADLAEAISRDRAVVSRILNGHQMLKTDQAEKFADALKLPLQDVVDHAGLFSRTTAHITVSGFSEGDVAPYSHKYTGCEDATEKMANALGPVDNHPVALARRKFAASVMNLTAAIV</sequence>
<dbReference type="EMBL" id="UOEG01000271">
    <property type="protein sequence ID" value="VAW04333.1"/>
    <property type="molecule type" value="Genomic_DNA"/>
</dbReference>
<dbReference type="Pfam" id="PF13560">
    <property type="entry name" value="HTH_31"/>
    <property type="match status" value="1"/>
</dbReference>